<evidence type="ECO:0000313" key="4">
    <source>
        <dbReference type="EMBL" id="TKY86554.1"/>
    </source>
</evidence>
<evidence type="ECO:0000259" key="3">
    <source>
        <dbReference type="PROSITE" id="PS50076"/>
    </source>
</evidence>
<feature type="region of interest" description="Disordered" evidence="2">
    <location>
        <begin position="358"/>
        <end position="397"/>
    </location>
</feature>
<feature type="compositionally biased region" description="Low complexity" evidence="2">
    <location>
        <begin position="85"/>
        <end position="94"/>
    </location>
</feature>
<dbReference type="Proteomes" id="UP000306050">
    <property type="component" value="Chromosome SGRAM_4"/>
</dbReference>
<accession>A0A4U7KQA4</accession>
<name>A0A4U7KQA4_9BASI</name>
<dbReference type="CDD" id="cd06257">
    <property type="entry name" value="DnaJ"/>
    <property type="match status" value="1"/>
</dbReference>
<feature type="domain" description="J" evidence="3">
    <location>
        <begin position="107"/>
        <end position="178"/>
    </location>
</feature>
<evidence type="ECO:0000313" key="5">
    <source>
        <dbReference type="Proteomes" id="UP000306050"/>
    </source>
</evidence>
<dbReference type="RefSeq" id="XP_029738539.1">
    <property type="nucleotide sequence ID" value="XM_029885297.1"/>
</dbReference>
<comment type="caution">
    <text evidence="4">The sequence shown here is derived from an EMBL/GenBank/DDBJ whole genome shotgun (WGS) entry which is preliminary data.</text>
</comment>
<dbReference type="EMBL" id="SRRM01000017">
    <property type="protein sequence ID" value="TKY86554.1"/>
    <property type="molecule type" value="Genomic_DNA"/>
</dbReference>
<dbReference type="PROSITE" id="PS50076">
    <property type="entry name" value="DNAJ_2"/>
    <property type="match status" value="1"/>
</dbReference>
<evidence type="ECO:0000256" key="2">
    <source>
        <dbReference type="SAM" id="MobiDB-lite"/>
    </source>
</evidence>
<organism evidence="4 5">
    <name type="scientific">Sporisorium graminicola</name>
    <dbReference type="NCBI Taxonomy" id="280036"/>
    <lineage>
        <taxon>Eukaryota</taxon>
        <taxon>Fungi</taxon>
        <taxon>Dikarya</taxon>
        <taxon>Basidiomycota</taxon>
        <taxon>Ustilaginomycotina</taxon>
        <taxon>Ustilaginomycetes</taxon>
        <taxon>Ustilaginales</taxon>
        <taxon>Ustilaginaceae</taxon>
        <taxon>Sporisorium</taxon>
    </lineage>
</organism>
<dbReference type="GO" id="GO:0005737">
    <property type="term" value="C:cytoplasm"/>
    <property type="evidence" value="ECO:0007669"/>
    <property type="project" value="TreeGrafter"/>
</dbReference>
<dbReference type="SUPFAM" id="SSF46565">
    <property type="entry name" value="Chaperone J-domain"/>
    <property type="match status" value="1"/>
</dbReference>
<dbReference type="InterPro" id="IPR036869">
    <property type="entry name" value="J_dom_sf"/>
</dbReference>
<dbReference type="InterPro" id="IPR001623">
    <property type="entry name" value="DnaJ_domain"/>
</dbReference>
<feature type="region of interest" description="Disordered" evidence="2">
    <location>
        <begin position="72"/>
        <end position="102"/>
    </location>
</feature>
<dbReference type="GO" id="GO:0051082">
    <property type="term" value="F:unfolded protein binding"/>
    <property type="evidence" value="ECO:0007669"/>
    <property type="project" value="TreeGrafter"/>
</dbReference>
<keyword evidence="5" id="KW-1185">Reference proteome</keyword>
<reference evidence="4 5" key="1">
    <citation type="submission" date="2019-05" db="EMBL/GenBank/DDBJ databases">
        <title>Sporisorium graminicola CBS 10092 draft sequencing and annotation.</title>
        <authorList>
            <person name="Solano-Gonzalez S."/>
            <person name="Caddick M.X."/>
            <person name="Darby A."/>
        </authorList>
    </citation>
    <scope>NUCLEOTIDE SEQUENCE [LARGE SCALE GENOMIC DNA]</scope>
    <source>
        <strain evidence="4 5">CBS 10092</strain>
    </source>
</reference>
<dbReference type="Pfam" id="PF00226">
    <property type="entry name" value="DnaJ"/>
    <property type="match status" value="1"/>
</dbReference>
<dbReference type="PRINTS" id="PR00625">
    <property type="entry name" value="JDOMAIN"/>
</dbReference>
<dbReference type="SMART" id="SM00271">
    <property type="entry name" value="DnaJ"/>
    <property type="match status" value="1"/>
</dbReference>
<dbReference type="GO" id="GO:0042026">
    <property type="term" value="P:protein refolding"/>
    <property type="evidence" value="ECO:0007669"/>
    <property type="project" value="TreeGrafter"/>
</dbReference>
<dbReference type="KEGG" id="sgra:EX895_004703"/>
<dbReference type="OrthoDB" id="445556at2759"/>
<evidence type="ECO:0000256" key="1">
    <source>
        <dbReference type="ARBA" id="ARBA00023186"/>
    </source>
</evidence>
<dbReference type="GeneID" id="40727598"/>
<dbReference type="AlphaFoldDB" id="A0A4U7KQA4"/>
<feature type="compositionally biased region" description="Low complexity" evidence="2">
    <location>
        <begin position="383"/>
        <end position="397"/>
    </location>
</feature>
<dbReference type="PANTHER" id="PTHR43096">
    <property type="entry name" value="DNAJ HOMOLOG 1, MITOCHONDRIAL-RELATED"/>
    <property type="match status" value="1"/>
</dbReference>
<gene>
    <name evidence="4" type="ORF">EX895_004703</name>
</gene>
<sequence length="397" mass="44031">MSVSRAAGPSSRGLFASAAASSPERAANLGATASTSLRRASHFVAEETLPPSWLLPSHMHLFNRPVQVSSQRVFSSSSTPHARTRNSQTSSTSTKELSFPRHLRNPTPYDIFHFSNRKVTPSDVKTRYYDLVRTCHPDRFTSLSSKTKTQAAEEFKSVISAYNLLKDPSKKQLYDRAGIGWGASASAAVSDPWKNFQDRRYTRRYDDSFAGAGHDRFGWQNPNFYNSHFSSSSGGRAGWKGGNGQYTSNGVFISTLFVLTWFLAGLQYSRLSLQSAKAIERADKHHLDAARSLNEARERARSQEGREQWRAFRQRARQQKFLEDVERASVAGYVVGEKGGARGVGRIEEPELASEGVAYRERPYGVGHGGPSGKQAAQERFAKAQQAQQVKQADTVL</sequence>
<protein>
    <recommendedName>
        <fullName evidence="3">J domain-containing protein</fullName>
    </recommendedName>
</protein>
<proteinExistence type="predicted"/>
<keyword evidence="1" id="KW-0143">Chaperone</keyword>
<dbReference type="PANTHER" id="PTHR43096:SF52">
    <property type="entry name" value="DNAJ HOMOLOG 1, MITOCHONDRIAL-RELATED"/>
    <property type="match status" value="1"/>
</dbReference>
<dbReference type="Gene3D" id="1.10.287.110">
    <property type="entry name" value="DnaJ domain"/>
    <property type="match status" value="1"/>
</dbReference>